<sequence length="174" mass="20225">MTETDLIPLFKVLSTHGLKGDLRVALLTLNQDLLSHIQKLYLKNKEEVPLVIKSIQKGPGFNIFLLSLEEIDFERAKGLLNKILYLKPSDLPELKEEEFYYYQLEGLKIVDRKDKFWGEVSGVMPLGEYDLLLIKTPEGKEFYLPLVDEYVEEVNIKEKIILVKEIEDLVKSQR</sequence>
<dbReference type="GO" id="GO:0005840">
    <property type="term" value="C:ribosome"/>
    <property type="evidence" value="ECO:0007669"/>
    <property type="project" value="InterPro"/>
</dbReference>
<evidence type="ECO:0000259" key="6">
    <source>
        <dbReference type="Pfam" id="PF01782"/>
    </source>
</evidence>
<comment type="function">
    <text evidence="5">An accessory protein needed during the final step in the assembly of 30S ribosomal subunit, possibly for assembly of the head region. Essential for efficient processing of 16S rRNA. May be needed both before and after RbfA during the maturation of 16S rRNA. It has affinity for free ribosomal 30S subunits but not for 70S ribosomes.</text>
</comment>
<proteinExistence type="inferred from homology"/>
<dbReference type="SUPFAM" id="SSF50447">
    <property type="entry name" value="Translation proteins"/>
    <property type="match status" value="1"/>
</dbReference>
<dbReference type="KEGG" id="cthi:THC_0808"/>
<dbReference type="OrthoDB" id="9810331at2"/>
<evidence type="ECO:0000256" key="4">
    <source>
        <dbReference type="ARBA" id="ARBA00023186"/>
    </source>
</evidence>
<dbReference type="AlphaFoldDB" id="A0A0U5AXN4"/>
<dbReference type="GO" id="GO:0006364">
    <property type="term" value="P:rRNA processing"/>
    <property type="evidence" value="ECO:0007669"/>
    <property type="project" value="UniProtKB-UniRule"/>
</dbReference>
<organism evidence="8 9">
    <name type="scientific">Caldimicrobium thiodismutans</name>
    <dbReference type="NCBI Taxonomy" id="1653476"/>
    <lineage>
        <taxon>Bacteria</taxon>
        <taxon>Pseudomonadati</taxon>
        <taxon>Thermodesulfobacteriota</taxon>
        <taxon>Thermodesulfobacteria</taxon>
        <taxon>Thermodesulfobacteriales</taxon>
        <taxon>Thermodesulfobacteriaceae</taxon>
        <taxon>Caldimicrobium</taxon>
    </lineage>
</organism>
<comment type="domain">
    <text evidence="5">The PRC barrel domain binds ribosomal protein uS19.</text>
</comment>
<dbReference type="SUPFAM" id="SSF50346">
    <property type="entry name" value="PRC-barrel domain"/>
    <property type="match status" value="1"/>
</dbReference>
<evidence type="ECO:0000256" key="5">
    <source>
        <dbReference type="HAMAP-Rule" id="MF_00014"/>
    </source>
</evidence>
<dbReference type="GO" id="GO:0042274">
    <property type="term" value="P:ribosomal small subunit biogenesis"/>
    <property type="evidence" value="ECO:0007669"/>
    <property type="project" value="UniProtKB-UniRule"/>
</dbReference>
<dbReference type="Gene3D" id="2.30.30.240">
    <property type="entry name" value="PRC-barrel domain"/>
    <property type="match status" value="1"/>
</dbReference>
<evidence type="ECO:0000259" key="7">
    <source>
        <dbReference type="Pfam" id="PF24986"/>
    </source>
</evidence>
<dbReference type="InterPro" id="IPR011961">
    <property type="entry name" value="RimM"/>
</dbReference>
<dbReference type="RefSeq" id="WP_068513674.1">
    <property type="nucleotide sequence ID" value="NZ_AP014945.1"/>
</dbReference>
<evidence type="ECO:0000256" key="1">
    <source>
        <dbReference type="ARBA" id="ARBA00022490"/>
    </source>
</evidence>
<name>A0A0U5AXN4_9BACT</name>
<dbReference type="InterPro" id="IPR011033">
    <property type="entry name" value="PRC_barrel-like_sf"/>
</dbReference>
<dbReference type="NCBIfam" id="TIGR02273">
    <property type="entry name" value="16S_RimM"/>
    <property type="match status" value="1"/>
</dbReference>
<dbReference type="Gene3D" id="2.40.30.60">
    <property type="entry name" value="RimM"/>
    <property type="match status" value="1"/>
</dbReference>
<dbReference type="Pfam" id="PF01782">
    <property type="entry name" value="RimM"/>
    <property type="match status" value="1"/>
</dbReference>
<gene>
    <name evidence="5" type="primary">rimM</name>
    <name evidence="8" type="ORF">THC_0808</name>
</gene>
<keyword evidence="3 5" id="KW-0698">rRNA processing</keyword>
<accession>A0A0U5AXN4</accession>
<evidence type="ECO:0000256" key="2">
    <source>
        <dbReference type="ARBA" id="ARBA00022517"/>
    </source>
</evidence>
<reference evidence="8" key="1">
    <citation type="journal article" date="2016" name="Int. J. Syst. Evol. Microbiol.">
        <title>Caldimicrobium thiodismutans sp. nov., a sulfur-disproportionating bacterium isolated from a hot spring, and emended description of the genus Caldimicrobium.</title>
        <authorList>
            <person name="Kojima H."/>
            <person name="Umezawa K."/>
            <person name="Fukui M."/>
        </authorList>
    </citation>
    <scope>NUCLEOTIDE SEQUENCE [LARGE SCALE GENOMIC DNA]</scope>
    <source>
        <strain evidence="8">TF1</strain>
    </source>
</reference>
<protein>
    <recommendedName>
        <fullName evidence="5">Ribosome maturation factor RimM</fullName>
    </recommendedName>
</protein>
<feature type="domain" description="Ribosome maturation factor RimM PRC barrel" evidence="7">
    <location>
        <begin position="103"/>
        <end position="165"/>
    </location>
</feature>
<dbReference type="EMBL" id="AP014945">
    <property type="protein sequence ID" value="BAU23199.1"/>
    <property type="molecule type" value="Genomic_DNA"/>
</dbReference>
<keyword evidence="1 5" id="KW-0963">Cytoplasm</keyword>
<dbReference type="Proteomes" id="UP000068196">
    <property type="component" value="Chromosome"/>
</dbReference>
<evidence type="ECO:0000256" key="3">
    <source>
        <dbReference type="ARBA" id="ARBA00022552"/>
    </source>
</evidence>
<keyword evidence="9" id="KW-1185">Reference proteome</keyword>
<comment type="subunit">
    <text evidence="5">Binds ribosomal protein uS19.</text>
</comment>
<dbReference type="PANTHER" id="PTHR33692">
    <property type="entry name" value="RIBOSOME MATURATION FACTOR RIMM"/>
    <property type="match status" value="1"/>
</dbReference>
<dbReference type="HAMAP" id="MF_00014">
    <property type="entry name" value="Ribosome_mat_RimM"/>
    <property type="match status" value="1"/>
</dbReference>
<dbReference type="InterPro" id="IPR036976">
    <property type="entry name" value="RimM_N_sf"/>
</dbReference>
<dbReference type="Pfam" id="PF24986">
    <property type="entry name" value="PRC_RimM"/>
    <property type="match status" value="1"/>
</dbReference>
<dbReference type="InterPro" id="IPR002676">
    <property type="entry name" value="RimM_N"/>
</dbReference>
<dbReference type="GO" id="GO:0043022">
    <property type="term" value="F:ribosome binding"/>
    <property type="evidence" value="ECO:0007669"/>
    <property type="project" value="InterPro"/>
</dbReference>
<dbReference type="InterPro" id="IPR009000">
    <property type="entry name" value="Transl_B-barrel_sf"/>
</dbReference>
<comment type="similarity">
    <text evidence="5">Belongs to the RimM family.</text>
</comment>
<dbReference type="STRING" id="1653476.THC_0808"/>
<feature type="domain" description="RimM N-terminal" evidence="6">
    <location>
        <begin position="11"/>
        <end position="87"/>
    </location>
</feature>
<dbReference type="PANTHER" id="PTHR33692:SF1">
    <property type="entry name" value="RIBOSOME MATURATION FACTOR RIMM"/>
    <property type="match status" value="1"/>
</dbReference>
<dbReference type="InterPro" id="IPR056792">
    <property type="entry name" value="PRC_RimM"/>
</dbReference>
<comment type="subcellular location">
    <subcellularLocation>
        <location evidence="5">Cytoplasm</location>
    </subcellularLocation>
</comment>
<evidence type="ECO:0000313" key="8">
    <source>
        <dbReference type="EMBL" id="BAU23199.1"/>
    </source>
</evidence>
<evidence type="ECO:0000313" key="9">
    <source>
        <dbReference type="Proteomes" id="UP000068196"/>
    </source>
</evidence>
<keyword evidence="4 5" id="KW-0143">Chaperone</keyword>
<dbReference type="GO" id="GO:0005737">
    <property type="term" value="C:cytoplasm"/>
    <property type="evidence" value="ECO:0007669"/>
    <property type="project" value="UniProtKB-SubCell"/>
</dbReference>
<keyword evidence="2 5" id="KW-0690">Ribosome biogenesis</keyword>